<dbReference type="Proteomes" id="UP000054485">
    <property type="component" value="Unassembled WGS sequence"/>
</dbReference>
<dbReference type="Gene3D" id="2.40.70.10">
    <property type="entry name" value="Acid Proteases"/>
    <property type="match status" value="1"/>
</dbReference>
<dbReference type="EMBL" id="KN836213">
    <property type="protein sequence ID" value="KIK32510.1"/>
    <property type="molecule type" value="Genomic_DNA"/>
</dbReference>
<accession>A0A0C9Z560</accession>
<dbReference type="GO" id="GO:0006508">
    <property type="term" value="P:proteolysis"/>
    <property type="evidence" value="ECO:0007669"/>
    <property type="project" value="InterPro"/>
</dbReference>
<sequence length="137" mass="15735">MDVDQLSEADRVKYMKEGRCFICAKTGHRSSDTSFHPKKKNVRRQDIEDEEEEEEEQIGLICKVGDRKEMRIPISLISSHRPKTIETTAVVDSGASRTFISEDFVRDHGIKNHRLKKTFRVRNADGTNSGKGKITHY</sequence>
<gene>
    <name evidence="3" type="ORF">CY34DRAFT_68060</name>
</gene>
<keyword evidence="1" id="KW-0064">Aspartyl protease</keyword>
<proteinExistence type="predicted"/>
<dbReference type="AlphaFoldDB" id="A0A0C9Z560"/>
<keyword evidence="1" id="KW-0645">Protease</keyword>
<dbReference type="OrthoDB" id="3257486at2759"/>
<reference evidence="4" key="2">
    <citation type="submission" date="2015-01" db="EMBL/GenBank/DDBJ databases">
        <title>Evolutionary Origins and Diversification of the Mycorrhizal Mutualists.</title>
        <authorList>
            <consortium name="DOE Joint Genome Institute"/>
            <consortium name="Mycorrhizal Genomics Consortium"/>
            <person name="Kohler A."/>
            <person name="Kuo A."/>
            <person name="Nagy L.G."/>
            <person name="Floudas D."/>
            <person name="Copeland A."/>
            <person name="Barry K.W."/>
            <person name="Cichocki N."/>
            <person name="Veneault-Fourrey C."/>
            <person name="LaButti K."/>
            <person name="Lindquist E.A."/>
            <person name="Lipzen A."/>
            <person name="Lundell T."/>
            <person name="Morin E."/>
            <person name="Murat C."/>
            <person name="Riley R."/>
            <person name="Ohm R."/>
            <person name="Sun H."/>
            <person name="Tunlid A."/>
            <person name="Henrissat B."/>
            <person name="Grigoriev I.V."/>
            <person name="Hibbett D.S."/>
            <person name="Martin F."/>
        </authorList>
    </citation>
    <scope>NUCLEOTIDE SEQUENCE [LARGE SCALE GENOMIC DNA]</scope>
    <source>
        <strain evidence="4">UH-Slu-Lm8-n1</strain>
    </source>
</reference>
<keyword evidence="1" id="KW-0378">Hydrolase</keyword>
<evidence type="ECO:0000256" key="2">
    <source>
        <dbReference type="SAM" id="MobiDB-lite"/>
    </source>
</evidence>
<dbReference type="InterPro" id="IPR021109">
    <property type="entry name" value="Peptidase_aspartic_dom_sf"/>
</dbReference>
<protein>
    <submittedName>
        <fullName evidence="3">Uncharacterized protein</fullName>
    </submittedName>
</protein>
<dbReference type="CDD" id="cd00303">
    <property type="entry name" value="retropepsin_like"/>
    <property type="match status" value="1"/>
</dbReference>
<evidence type="ECO:0000313" key="4">
    <source>
        <dbReference type="Proteomes" id="UP000054485"/>
    </source>
</evidence>
<dbReference type="PROSITE" id="PS00141">
    <property type="entry name" value="ASP_PROTEASE"/>
    <property type="match status" value="1"/>
</dbReference>
<name>A0A0C9Z560_9AGAM</name>
<dbReference type="InParanoid" id="A0A0C9Z560"/>
<dbReference type="InterPro" id="IPR001969">
    <property type="entry name" value="Aspartic_peptidase_AS"/>
</dbReference>
<dbReference type="HOGENOM" id="CLU_090384_1_0_1"/>
<dbReference type="GO" id="GO:0004190">
    <property type="term" value="F:aspartic-type endopeptidase activity"/>
    <property type="evidence" value="ECO:0007669"/>
    <property type="project" value="UniProtKB-KW"/>
</dbReference>
<evidence type="ECO:0000256" key="1">
    <source>
        <dbReference type="ARBA" id="ARBA00022750"/>
    </source>
</evidence>
<organism evidence="3 4">
    <name type="scientific">Suillus luteus UH-Slu-Lm8-n1</name>
    <dbReference type="NCBI Taxonomy" id="930992"/>
    <lineage>
        <taxon>Eukaryota</taxon>
        <taxon>Fungi</taxon>
        <taxon>Dikarya</taxon>
        <taxon>Basidiomycota</taxon>
        <taxon>Agaricomycotina</taxon>
        <taxon>Agaricomycetes</taxon>
        <taxon>Agaricomycetidae</taxon>
        <taxon>Boletales</taxon>
        <taxon>Suillineae</taxon>
        <taxon>Suillaceae</taxon>
        <taxon>Suillus</taxon>
    </lineage>
</organism>
<reference evidence="3 4" key="1">
    <citation type="submission" date="2014-04" db="EMBL/GenBank/DDBJ databases">
        <authorList>
            <consortium name="DOE Joint Genome Institute"/>
            <person name="Kuo A."/>
            <person name="Ruytinx J."/>
            <person name="Rineau F."/>
            <person name="Colpaert J."/>
            <person name="Kohler A."/>
            <person name="Nagy L.G."/>
            <person name="Floudas D."/>
            <person name="Copeland A."/>
            <person name="Barry K.W."/>
            <person name="Cichocki N."/>
            <person name="Veneault-Fourrey C."/>
            <person name="LaButti K."/>
            <person name="Lindquist E.A."/>
            <person name="Lipzen A."/>
            <person name="Lundell T."/>
            <person name="Morin E."/>
            <person name="Murat C."/>
            <person name="Sun H."/>
            <person name="Tunlid A."/>
            <person name="Henrissat B."/>
            <person name="Grigoriev I.V."/>
            <person name="Hibbett D.S."/>
            <person name="Martin F."/>
            <person name="Nordberg H.P."/>
            <person name="Cantor M.N."/>
            <person name="Hua S.X."/>
        </authorList>
    </citation>
    <scope>NUCLEOTIDE SEQUENCE [LARGE SCALE GENOMIC DNA]</scope>
    <source>
        <strain evidence="3 4">UH-Slu-Lm8-n1</strain>
    </source>
</reference>
<feature type="non-terminal residue" evidence="3">
    <location>
        <position position="137"/>
    </location>
</feature>
<keyword evidence="4" id="KW-1185">Reference proteome</keyword>
<feature type="region of interest" description="Disordered" evidence="2">
    <location>
        <begin position="27"/>
        <end position="54"/>
    </location>
</feature>
<dbReference type="Pfam" id="PF13975">
    <property type="entry name" value="gag-asp_proteas"/>
    <property type="match status" value="1"/>
</dbReference>
<dbReference type="STRING" id="930992.A0A0C9Z560"/>
<evidence type="ECO:0000313" key="3">
    <source>
        <dbReference type="EMBL" id="KIK32510.1"/>
    </source>
</evidence>